<reference evidence="1 2" key="1">
    <citation type="submission" date="2015-02" db="EMBL/GenBank/DDBJ databases">
        <title>Single-cell genomics of uncultivated deep-branching MTB reveals a conserved set of magnetosome genes.</title>
        <authorList>
            <person name="Kolinko S."/>
            <person name="Richter M."/>
            <person name="Glockner F.O."/>
            <person name="Brachmann A."/>
            <person name="Schuler D."/>
        </authorList>
    </citation>
    <scope>NUCLEOTIDE SEQUENCE [LARGE SCALE GENOMIC DNA]</scope>
    <source>
        <strain evidence="1">SKK-01</strain>
    </source>
</reference>
<evidence type="ECO:0000313" key="1">
    <source>
        <dbReference type="EMBL" id="KJJ83472.1"/>
    </source>
</evidence>
<feature type="non-terminal residue" evidence="1">
    <location>
        <position position="43"/>
    </location>
</feature>
<evidence type="ECO:0000313" key="2">
    <source>
        <dbReference type="Proteomes" id="UP000033428"/>
    </source>
</evidence>
<name>A0A0F0CJQ8_9BACT</name>
<dbReference type="Proteomes" id="UP000033428">
    <property type="component" value="Unassembled WGS sequence"/>
</dbReference>
<comment type="caution">
    <text evidence="1">The sequence shown here is derived from an EMBL/GenBank/DDBJ whole genome shotgun (WGS) entry which is preliminary data.</text>
</comment>
<protein>
    <submittedName>
        <fullName evidence="1">Uncharacterized protein</fullName>
    </submittedName>
</protein>
<gene>
    <name evidence="1" type="ORF">OMAG_002660</name>
</gene>
<proteinExistence type="predicted"/>
<accession>A0A0F0CJQ8</accession>
<keyword evidence="2" id="KW-1185">Reference proteome</keyword>
<dbReference type="EMBL" id="JYNY01000569">
    <property type="protein sequence ID" value="KJJ83472.1"/>
    <property type="molecule type" value="Genomic_DNA"/>
</dbReference>
<sequence>MMLITIPIPIMKTIIVIMAKGVPRKKKPEDILREIEKGLEGSK</sequence>
<organism evidence="1 2">
    <name type="scientific">Candidatus Omnitrophus magneticus</name>
    <dbReference type="NCBI Taxonomy" id="1609969"/>
    <lineage>
        <taxon>Bacteria</taxon>
        <taxon>Pseudomonadati</taxon>
        <taxon>Candidatus Omnitrophota</taxon>
        <taxon>Candidatus Omnitrophus</taxon>
    </lineage>
</organism>
<dbReference type="AlphaFoldDB" id="A0A0F0CJQ8"/>